<dbReference type="Pfam" id="PF13624">
    <property type="entry name" value="SurA_N_3"/>
    <property type="match status" value="1"/>
</dbReference>
<comment type="caution">
    <text evidence="9">The sequence shown here is derived from an EMBL/GenBank/DDBJ whole genome shotgun (WGS) entry which is preliminary data.</text>
</comment>
<gene>
    <name evidence="9" type="ORF">D5R97_02930</name>
</gene>
<evidence type="ECO:0000256" key="4">
    <source>
        <dbReference type="ARBA" id="ARBA00023110"/>
    </source>
</evidence>
<evidence type="ECO:0000256" key="7">
    <source>
        <dbReference type="SAM" id="Phobius"/>
    </source>
</evidence>
<comment type="catalytic activity">
    <reaction evidence="1">
        <text>[protein]-peptidylproline (omega=180) = [protein]-peptidylproline (omega=0)</text>
        <dbReference type="Rhea" id="RHEA:16237"/>
        <dbReference type="Rhea" id="RHEA-COMP:10747"/>
        <dbReference type="Rhea" id="RHEA-COMP:10748"/>
        <dbReference type="ChEBI" id="CHEBI:83833"/>
        <dbReference type="ChEBI" id="CHEBI:83834"/>
        <dbReference type="EC" id="5.2.1.8"/>
    </reaction>
</comment>
<dbReference type="GO" id="GO:0003755">
    <property type="term" value="F:peptidyl-prolyl cis-trans isomerase activity"/>
    <property type="evidence" value="ECO:0007669"/>
    <property type="project" value="UniProtKB-KW"/>
</dbReference>
<keyword evidence="6" id="KW-0175">Coiled coil</keyword>
<evidence type="ECO:0000313" key="10">
    <source>
        <dbReference type="Proteomes" id="UP000285138"/>
    </source>
</evidence>
<keyword evidence="3" id="KW-0732">Signal</keyword>
<feature type="transmembrane region" description="Helical" evidence="7">
    <location>
        <begin position="21"/>
        <end position="42"/>
    </location>
</feature>
<keyword evidence="5" id="KW-0413">Isomerase</keyword>
<evidence type="ECO:0000256" key="2">
    <source>
        <dbReference type="ARBA" id="ARBA00013194"/>
    </source>
</evidence>
<dbReference type="EC" id="5.2.1.8" evidence="2"/>
<dbReference type="Gene3D" id="1.10.8.1040">
    <property type="match status" value="1"/>
</dbReference>
<dbReference type="Proteomes" id="UP000285138">
    <property type="component" value="Unassembled WGS sequence"/>
</dbReference>
<dbReference type="PROSITE" id="PS50075">
    <property type="entry name" value="CARRIER"/>
    <property type="match status" value="1"/>
</dbReference>
<dbReference type="PANTHER" id="PTHR47245:SF1">
    <property type="entry name" value="FOLDASE PROTEIN PRSA"/>
    <property type="match status" value="1"/>
</dbReference>
<dbReference type="SUPFAM" id="SSF109998">
    <property type="entry name" value="Triger factor/SurA peptide-binding domain-like"/>
    <property type="match status" value="1"/>
</dbReference>
<dbReference type="InterPro" id="IPR027304">
    <property type="entry name" value="Trigger_fact/SurA_dom_sf"/>
</dbReference>
<protein>
    <recommendedName>
        <fullName evidence="2">peptidylprolyl isomerase</fullName>
        <ecNumber evidence="2">5.2.1.8</ecNumber>
    </recommendedName>
</protein>
<dbReference type="EMBL" id="QZAA01000077">
    <property type="protein sequence ID" value="RQD77205.1"/>
    <property type="molecule type" value="Genomic_DNA"/>
</dbReference>
<dbReference type="PANTHER" id="PTHR47245">
    <property type="entry name" value="PEPTIDYLPROLYL ISOMERASE"/>
    <property type="match status" value="1"/>
</dbReference>
<sequence>MIMDNEDKGDNINISLPRKTLYLIAAALLVVVVAVGASLGFLDQPLAAFPELFQEEESGEVVATVNGEEIAREELDAMLEQQKQQYQMQGMDMESEEMSDMLVQLERQILDSLIGNHLMAQAAEEKGISISDEELEEEYQELAAQFGGEEELKQQLEAAGITKEEIKEDIARNLPAQKYLELYMEENLAEEELEFSEEELKALYDQYSAQMGEDFGEFEEVKPQLEQELRQQKENEIIQKHLEDLREQGEIEIKI</sequence>
<accession>A0A424YGQ2</accession>
<keyword evidence="7" id="KW-0472">Membrane</keyword>
<feature type="domain" description="Carrier" evidence="8">
    <location>
        <begin position="72"/>
        <end position="153"/>
    </location>
</feature>
<dbReference type="Gene3D" id="6.10.140.970">
    <property type="match status" value="1"/>
</dbReference>
<dbReference type="InterPro" id="IPR050245">
    <property type="entry name" value="PrsA_foldase"/>
</dbReference>
<reference evidence="9 10" key="1">
    <citation type="submission" date="2018-08" db="EMBL/GenBank/DDBJ databases">
        <title>The metabolism and importance of syntrophic acetate oxidation coupled to methane or sulfide production in haloalkaline environments.</title>
        <authorList>
            <person name="Timmers P.H.A."/>
            <person name="Vavourakis C.D."/>
            <person name="Sorokin D.Y."/>
            <person name="Sinninghe Damste J.S."/>
            <person name="Muyzer G."/>
            <person name="Stams A.J.M."/>
            <person name="Plugge C.M."/>
        </authorList>
    </citation>
    <scope>NUCLEOTIDE SEQUENCE [LARGE SCALE GENOMIC DNA]</scope>
    <source>
        <strain evidence="9">MSAO_Bac1</strain>
    </source>
</reference>
<evidence type="ECO:0000256" key="1">
    <source>
        <dbReference type="ARBA" id="ARBA00000971"/>
    </source>
</evidence>
<evidence type="ECO:0000256" key="6">
    <source>
        <dbReference type="SAM" id="Coils"/>
    </source>
</evidence>
<evidence type="ECO:0000259" key="8">
    <source>
        <dbReference type="PROSITE" id="PS50075"/>
    </source>
</evidence>
<proteinExistence type="predicted"/>
<keyword evidence="4" id="KW-0697">Rotamase</keyword>
<feature type="coiled-coil region" evidence="6">
    <location>
        <begin position="149"/>
        <end position="248"/>
    </location>
</feature>
<organism evidence="9 10">
    <name type="scientific">Candidatus Syntrophonatronum acetioxidans</name>
    <dbReference type="NCBI Taxonomy" id="1795816"/>
    <lineage>
        <taxon>Bacteria</taxon>
        <taxon>Bacillati</taxon>
        <taxon>Bacillota</taxon>
        <taxon>Clostridia</taxon>
        <taxon>Eubacteriales</taxon>
        <taxon>Syntrophomonadaceae</taxon>
        <taxon>Candidatus Syntrophonatronum</taxon>
    </lineage>
</organism>
<evidence type="ECO:0000313" key="9">
    <source>
        <dbReference type="EMBL" id="RQD77205.1"/>
    </source>
</evidence>
<dbReference type="InterPro" id="IPR009081">
    <property type="entry name" value="PP-bd_ACP"/>
</dbReference>
<feature type="coiled-coil region" evidence="6">
    <location>
        <begin position="65"/>
        <end position="108"/>
    </location>
</feature>
<name>A0A424YGQ2_9FIRM</name>
<evidence type="ECO:0000256" key="5">
    <source>
        <dbReference type="ARBA" id="ARBA00023235"/>
    </source>
</evidence>
<evidence type="ECO:0000256" key="3">
    <source>
        <dbReference type="ARBA" id="ARBA00022729"/>
    </source>
</evidence>
<dbReference type="AlphaFoldDB" id="A0A424YGQ2"/>
<keyword evidence="7" id="KW-0812">Transmembrane</keyword>
<keyword evidence="7" id="KW-1133">Transmembrane helix</keyword>